<gene>
    <name evidence="6" type="ORF">ACFQ0F_10480</name>
</gene>
<dbReference type="PANTHER" id="PTHR30055">
    <property type="entry name" value="HTH-TYPE TRANSCRIPTIONAL REGULATOR RUTR"/>
    <property type="match status" value="1"/>
</dbReference>
<organism evidence="6 7">
    <name type="scientific">Paraperlucidibaca wandonensis</name>
    <dbReference type="NCBI Taxonomy" id="1268273"/>
    <lineage>
        <taxon>Bacteria</taxon>
        <taxon>Pseudomonadati</taxon>
        <taxon>Pseudomonadota</taxon>
        <taxon>Gammaproteobacteria</taxon>
        <taxon>Moraxellales</taxon>
        <taxon>Moraxellaceae</taxon>
        <taxon>Paraperlucidibaca</taxon>
    </lineage>
</organism>
<dbReference type="PANTHER" id="PTHR30055:SF234">
    <property type="entry name" value="HTH-TYPE TRANSCRIPTIONAL REGULATOR BETI"/>
    <property type="match status" value="1"/>
</dbReference>
<keyword evidence="1" id="KW-0805">Transcription regulation</keyword>
<dbReference type="InterPro" id="IPR050109">
    <property type="entry name" value="HTH-type_TetR-like_transc_reg"/>
</dbReference>
<proteinExistence type="predicted"/>
<comment type="caution">
    <text evidence="6">The sequence shown here is derived from an EMBL/GenBank/DDBJ whole genome shotgun (WGS) entry which is preliminary data.</text>
</comment>
<dbReference type="PRINTS" id="PR00455">
    <property type="entry name" value="HTHTETR"/>
</dbReference>
<dbReference type="Pfam" id="PF00440">
    <property type="entry name" value="TetR_N"/>
    <property type="match status" value="1"/>
</dbReference>
<evidence type="ECO:0000256" key="3">
    <source>
        <dbReference type="ARBA" id="ARBA00023163"/>
    </source>
</evidence>
<dbReference type="EMBL" id="JBHTIT010000001">
    <property type="protein sequence ID" value="MFD0950809.1"/>
    <property type="molecule type" value="Genomic_DNA"/>
</dbReference>
<evidence type="ECO:0000256" key="4">
    <source>
        <dbReference type="PROSITE-ProRule" id="PRU00335"/>
    </source>
</evidence>
<evidence type="ECO:0000313" key="7">
    <source>
        <dbReference type="Proteomes" id="UP001597044"/>
    </source>
</evidence>
<keyword evidence="3" id="KW-0804">Transcription</keyword>
<evidence type="ECO:0000313" key="6">
    <source>
        <dbReference type="EMBL" id="MFD0950809.1"/>
    </source>
</evidence>
<dbReference type="InterPro" id="IPR036271">
    <property type="entry name" value="Tet_transcr_reg_TetR-rel_C_sf"/>
</dbReference>
<feature type="DNA-binding region" description="H-T-H motif" evidence="4">
    <location>
        <begin position="35"/>
        <end position="54"/>
    </location>
</feature>
<evidence type="ECO:0000259" key="5">
    <source>
        <dbReference type="PROSITE" id="PS50977"/>
    </source>
</evidence>
<keyword evidence="7" id="KW-1185">Reference proteome</keyword>
<dbReference type="SUPFAM" id="SSF48498">
    <property type="entry name" value="Tetracyclin repressor-like, C-terminal domain"/>
    <property type="match status" value="1"/>
</dbReference>
<feature type="domain" description="HTH tetR-type" evidence="5">
    <location>
        <begin position="12"/>
        <end position="72"/>
    </location>
</feature>
<dbReference type="Gene3D" id="1.10.10.60">
    <property type="entry name" value="Homeodomain-like"/>
    <property type="match status" value="1"/>
</dbReference>
<dbReference type="Gene3D" id="1.10.357.10">
    <property type="entry name" value="Tetracycline Repressor, domain 2"/>
    <property type="match status" value="1"/>
</dbReference>
<dbReference type="RefSeq" id="WP_340675752.1">
    <property type="nucleotide sequence ID" value="NZ_JBHTIT010000001.1"/>
</dbReference>
<protein>
    <submittedName>
        <fullName evidence="6">TetR/AcrR family transcriptional regulator</fullName>
    </submittedName>
</protein>
<evidence type="ECO:0000256" key="2">
    <source>
        <dbReference type="ARBA" id="ARBA00023125"/>
    </source>
</evidence>
<dbReference type="Proteomes" id="UP001597044">
    <property type="component" value="Unassembled WGS sequence"/>
</dbReference>
<dbReference type="InterPro" id="IPR001647">
    <property type="entry name" value="HTH_TetR"/>
</dbReference>
<accession>A0ABW3HJ65</accession>
<name>A0ABW3HJ65_9GAMM</name>
<reference evidence="7" key="1">
    <citation type="journal article" date="2019" name="Int. J. Syst. Evol. Microbiol.">
        <title>The Global Catalogue of Microorganisms (GCM) 10K type strain sequencing project: providing services to taxonomists for standard genome sequencing and annotation.</title>
        <authorList>
            <consortium name="The Broad Institute Genomics Platform"/>
            <consortium name="The Broad Institute Genome Sequencing Center for Infectious Disease"/>
            <person name="Wu L."/>
            <person name="Ma J."/>
        </authorList>
    </citation>
    <scope>NUCLEOTIDE SEQUENCE [LARGE SCALE GENOMIC DNA]</scope>
    <source>
        <strain evidence="7">CCUG 63419</strain>
    </source>
</reference>
<keyword evidence="2 4" id="KW-0238">DNA-binding</keyword>
<dbReference type="InterPro" id="IPR009057">
    <property type="entry name" value="Homeodomain-like_sf"/>
</dbReference>
<dbReference type="SUPFAM" id="SSF46689">
    <property type="entry name" value="Homeodomain-like"/>
    <property type="match status" value="1"/>
</dbReference>
<evidence type="ECO:0000256" key="1">
    <source>
        <dbReference type="ARBA" id="ARBA00023015"/>
    </source>
</evidence>
<sequence>MGTKERRERQLYEREQRLLAVARDLIVRDGLLNLQMSKLAKASEHAMGTIYQHFASKEDLYLALVTESVAEYALLFQRVAAWQANSRDRMFAIAVADSIFVRRNPEHFRLAQYALCEVVWGAASAVRREAHHAASQPISEAVMRIVQDGLRQGDLLANGLSPEEVSTGFWAMSQGIHTLAHAEGLLEQYAVHRPYGLLARHIQFLLNGMGWQPLSPLTDDALNALITRIRAEVLHDWCDDVAK</sequence>
<dbReference type="PROSITE" id="PS50977">
    <property type="entry name" value="HTH_TETR_2"/>
    <property type="match status" value="1"/>
</dbReference>